<sequence>MMIDVRVDNKIWVNRKLDMSKVDRIKIAAGERHGRLTGDWTIKKKSWKMKMNYSTVTQRTDDDVGGGRH</sequence>
<protein>
    <submittedName>
        <fullName evidence="1">Uncharacterized protein</fullName>
    </submittedName>
</protein>
<reference evidence="1" key="1">
    <citation type="submission" date="2022-07" db="EMBL/GenBank/DDBJ databases">
        <authorList>
            <person name="Trinca V."/>
            <person name="Uliana J.V.C."/>
            <person name="Torres T.T."/>
            <person name="Ward R.J."/>
            <person name="Monesi N."/>
        </authorList>
    </citation>
    <scope>NUCLEOTIDE SEQUENCE</scope>
    <source>
        <strain evidence="1">HSMRA1968</strain>
        <tissue evidence="1">Whole embryos</tissue>
    </source>
</reference>
<dbReference type="EMBL" id="WJQU01000001">
    <property type="protein sequence ID" value="KAJ6646646.1"/>
    <property type="molecule type" value="Genomic_DNA"/>
</dbReference>
<organism evidence="1 2">
    <name type="scientific">Pseudolycoriella hygida</name>
    <dbReference type="NCBI Taxonomy" id="35572"/>
    <lineage>
        <taxon>Eukaryota</taxon>
        <taxon>Metazoa</taxon>
        <taxon>Ecdysozoa</taxon>
        <taxon>Arthropoda</taxon>
        <taxon>Hexapoda</taxon>
        <taxon>Insecta</taxon>
        <taxon>Pterygota</taxon>
        <taxon>Neoptera</taxon>
        <taxon>Endopterygota</taxon>
        <taxon>Diptera</taxon>
        <taxon>Nematocera</taxon>
        <taxon>Sciaroidea</taxon>
        <taxon>Sciaridae</taxon>
        <taxon>Pseudolycoriella</taxon>
    </lineage>
</organism>
<dbReference type="Proteomes" id="UP001151699">
    <property type="component" value="Chromosome A"/>
</dbReference>
<accession>A0A9Q0NA84</accession>
<gene>
    <name evidence="1" type="ORF">Bhyg_01859</name>
</gene>
<name>A0A9Q0NA84_9DIPT</name>
<keyword evidence="2" id="KW-1185">Reference proteome</keyword>
<proteinExistence type="predicted"/>
<dbReference type="AlphaFoldDB" id="A0A9Q0NA84"/>
<evidence type="ECO:0000313" key="2">
    <source>
        <dbReference type="Proteomes" id="UP001151699"/>
    </source>
</evidence>
<evidence type="ECO:0000313" key="1">
    <source>
        <dbReference type="EMBL" id="KAJ6646646.1"/>
    </source>
</evidence>
<comment type="caution">
    <text evidence="1">The sequence shown here is derived from an EMBL/GenBank/DDBJ whole genome shotgun (WGS) entry which is preliminary data.</text>
</comment>